<gene>
    <name evidence="1" type="ORF">RchiOBHm_Chr6g0263641</name>
</gene>
<evidence type="ECO:0000313" key="2">
    <source>
        <dbReference type="Proteomes" id="UP000238479"/>
    </source>
</evidence>
<dbReference type="EMBL" id="PDCK01000044">
    <property type="protein sequence ID" value="PRQ23644.1"/>
    <property type="molecule type" value="Genomic_DNA"/>
</dbReference>
<comment type="caution">
    <text evidence="1">The sequence shown here is derived from an EMBL/GenBank/DDBJ whole genome shotgun (WGS) entry which is preliminary data.</text>
</comment>
<accession>A0A2P6PNZ4</accession>
<name>A0A2P6PNZ4_ROSCH</name>
<proteinExistence type="predicted"/>
<keyword evidence="2" id="KW-1185">Reference proteome</keyword>
<dbReference type="Proteomes" id="UP000238479">
    <property type="component" value="Chromosome 6"/>
</dbReference>
<evidence type="ECO:0000313" key="1">
    <source>
        <dbReference type="EMBL" id="PRQ23644.1"/>
    </source>
</evidence>
<sequence length="78" mass="8337">MICHHDSLSLSLSLRDSASPLLIQSSSASSPRVLSVRQRPSPSQRVSLIVEASMALSTLDGDELTVVTRLLLSGFSVE</sequence>
<dbReference type="AlphaFoldDB" id="A0A2P6PNZ4"/>
<organism evidence="1 2">
    <name type="scientific">Rosa chinensis</name>
    <name type="common">China rose</name>
    <dbReference type="NCBI Taxonomy" id="74649"/>
    <lineage>
        <taxon>Eukaryota</taxon>
        <taxon>Viridiplantae</taxon>
        <taxon>Streptophyta</taxon>
        <taxon>Embryophyta</taxon>
        <taxon>Tracheophyta</taxon>
        <taxon>Spermatophyta</taxon>
        <taxon>Magnoliopsida</taxon>
        <taxon>eudicotyledons</taxon>
        <taxon>Gunneridae</taxon>
        <taxon>Pentapetalae</taxon>
        <taxon>rosids</taxon>
        <taxon>fabids</taxon>
        <taxon>Rosales</taxon>
        <taxon>Rosaceae</taxon>
        <taxon>Rosoideae</taxon>
        <taxon>Rosoideae incertae sedis</taxon>
        <taxon>Rosa</taxon>
    </lineage>
</organism>
<reference evidence="1 2" key="1">
    <citation type="journal article" date="2018" name="Nat. Genet.">
        <title>The Rosa genome provides new insights in the design of modern roses.</title>
        <authorList>
            <person name="Bendahmane M."/>
        </authorList>
    </citation>
    <scope>NUCLEOTIDE SEQUENCE [LARGE SCALE GENOMIC DNA]</scope>
    <source>
        <strain evidence="2">cv. Old Blush</strain>
    </source>
</reference>
<protein>
    <submittedName>
        <fullName evidence="1">Uncharacterized protein</fullName>
    </submittedName>
</protein>
<dbReference type="Gramene" id="PRQ23644">
    <property type="protein sequence ID" value="PRQ23644"/>
    <property type="gene ID" value="RchiOBHm_Chr6g0263641"/>
</dbReference>